<accession>A0A0V0QNX2</accession>
<dbReference type="PANTHER" id="PTHR46243">
    <property type="entry name" value="BIS(5'-ADENOSYL)-TRIPHOSPHATASE"/>
    <property type="match status" value="1"/>
</dbReference>
<organism evidence="3 4">
    <name type="scientific">Pseudocohnilembus persalinus</name>
    <name type="common">Ciliate</name>
    <dbReference type="NCBI Taxonomy" id="266149"/>
    <lineage>
        <taxon>Eukaryota</taxon>
        <taxon>Sar</taxon>
        <taxon>Alveolata</taxon>
        <taxon>Ciliophora</taxon>
        <taxon>Intramacronucleata</taxon>
        <taxon>Oligohymenophorea</taxon>
        <taxon>Scuticociliatia</taxon>
        <taxon>Philasterida</taxon>
        <taxon>Pseudocohnilembidae</taxon>
        <taxon>Pseudocohnilembus</taxon>
    </lineage>
</organism>
<dbReference type="InterPro" id="IPR051884">
    <property type="entry name" value="Bis(5'-adenosyl)-TPase_reg"/>
</dbReference>
<reference evidence="3 4" key="1">
    <citation type="journal article" date="2015" name="Sci. Rep.">
        <title>Genome of the facultative scuticociliatosis pathogen Pseudocohnilembus persalinus provides insight into its virulence through horizontal gene transfer.</title>
        <authorList>
            <person name="Xiong J."/>
            <person name="Wang G."/>
            <person name="Cheng J."/>
            <person name="Tian M."/>
            <person name="Pan X."/>
            <person name="Warren A."/>
            <person name="Jiang C."/>
            <person name="Yuan D."/>
            <person name="Miao W."/>
        </authorList>
    </citation>
    <scope>NUCLEOTIDE SEQUENCE [LARGE SCALE GENOMIC DNA]</scope>
    <source>
        <strain evidence="3">36N120E</strain>
    </source>
</reference>
<evidence type="ECO:0000313" key="4">
    <source>
        <dbReference type="Proteomes" id="UP000054937"/>
    </source>
</evidence>
<dbReference type="Proteomes" id="UP000054937">
    <property type="component" value="Unassembled WGS sequence"/>
</dbReference>
<keyword evidence="4" id="KW-1185">Reference proteome</keyword>
<dbReference type="AlphaFoldDB" id="A0A0V0QNX2"/>
<dbReference type="Gene3D" id="3.30.428.10">
    <property type="entry name" value="HIT-like"/>
    <property type="match status" value="1"/>
</dbReference>
<comment type="caution">
    <text evidence="1">Lacks conserved residue(s) required for the propagation of feature annotation.</text>
</comment>
<evidence type="ECO:0000256" key="1">
    <source>
        <dbReference type="PROSITE-ProRule" id="PRU00464"/>
    </source>
</evidence>
<dbReference type="GO" id="GO:0003824">
    <property type="term" value="F:catalytic activity"/>
    <property type="evidence" value="ECO:0007669"/>
    <property type="project" value="InterPro"/>
</dbReference>
<evidence type="ECO:0000313" key="3">
    <source>
        <dbReference type="EMBL" id="KRX03876.1"/>
    </source>
</evidence>
<gene>
    <name evidence="3" type="ORF">PPERSA_04754</name>
</gene>
<dbReference type="InterPro" id="IPR036265">
    <property type="entry name" value="HIT-like_sf"/>
</dbReference>
<sequence>MSQQQQTQSLLRFGKYLLPQQIMFWNKQHSYAILPLVQITPGHIILVPKKQIKSFKDLSTQELFDISLQIKFLTKYIETYFHASSSTVYMHNNDNKEEGQIEQFFVHIIPRKAGDFEINDEIYLKISEFEQQFDIKYQSYFSPGKINQSILDQYQDDAQKLSQYLSKQYKDEYIQ</sequence>
<evidence type="ECO:0000259" key="2">
    <source>
        <dbReference type="PROSITE" id="PS51084"/>
    </source>
</evidence>
<dbReference type="OMA" id="FIHIIPR"/>
<feature type="domain" description="HIT" evidence="2">
    <location>
        <begin position="9"/>
        <end position="118"/>
    </location>
</feature>
<dbReference type="Pfam" id="PF01230">
    <property type="entry name" value="HIT"/>
    <property type="match status" value="1"/>
</dbReference>
<dbReference type="PANTHER" id="PTHR46243:SF1">
    <property type="entry name" value="BIS(5'-ADENOSYL)-TRIPHOSPHATASE"/>
    <property type="match status" value="1"/>
</dbReference>
<dbReference type="InterPro" id="IPR011146">
    <property type="entry name" value="HIT-like"/>
</dbReference>
<dbReference type="FunCoup" id="A0A0V0QNX2">
    <property type="interactions" value="26"/>
</dbReference>
<dbReference type="OrthoDB" id="680339at2759"/>
<dbReference type="SUPFAM" id="SSF54197">
    <property type="entry name" value="HIT-like"/>
    <property type="match status" value="1"/>
</dbReference>
<proteinExistence type="predicted"/>
<name>A0A0V0QNX2_PSEPJ</name>
<dbReference type="EMBL" id="LDAU01000124">
    <property type="protein sequence ID" value="KRX03876.1"/>
    <property type="molecule type" value="Genomic_DNA"/>
</dbReference>
<comment type="caution">
    <text evidence="3">The sequence shown here is derived from an EMBL/GenBank/DDBJ whole genome shotgun (WGS) entry which is preliminary data.</text>
</comment>
<dbReference type="PROSITE" id="PS51084">
    <property type="entry name" value="HIT_2"/>
    <property type="match status" value="1"/>
</dbReference>
<dbReference type="InParanoid" id="A0A0V0QNX2"/>
<protein>
    <submittedName>
        <fullName evidence="3">HIT-like domain</fullName>
    </submittedName>
</protein>